<gene>
    <name evidence="1" type="ORF">H6F99_07755</name>
</gene>
<reference evidence="1 2" key="1">
    <citation type="journal article" date="2020" name="ISME J.">
        <title>Comparative genomics reveals insights into cyanobacterial evolution and habitat adaptation.</title>
        <authorList>
            <person name="Chen M.Y."/>
            <person name="Teng W.K."/>
            <person name="Zhao L."/>
            <person name="Hu C.X."/>
            <person name="Zhou Y.K."/>
            <person name="Han B.P."/>
            <person name="Song L.R."/>
            <person name="Shu W.S."/>
        </authorList>
    </citation>
    <scope>NUCLEOTIDE SEQUENCE [LARGE SCALE GENOMIC DNA]</scope>
    <source>
        <strain evidence="1 2">FACHB-1040</strain>
    </source>
</reference>
<evidence type="ECO:0000313" key="2">
    <source>
        <dbReference type="Proteomes" id="UP000606721"/>
    </source>
</evidence>
<dbReference type="RefSeq" id="WP_190382713.1">
    <property type="nucleotide sequence ID" value="NZ_JACJQT010000015.1"/>
</dbReference>
<organism evidence="1 2">
    <name type="scientific">Aphanizomenon flos-aquae FACHB-1040</name>
    <dbReference type="NCBI Taxonomy" id="2692887"/>
    <lineage>
        <taxon>Bacteria</taxon>
        <taxon>Bacillati</taxon>
        <taxon>Cyanobacteriota</taxon>
        <taxon>Cyanophyceae</taxon>
        <taxon>Nostocales</taxon>
        <taxon>Aphanizomenonaceae</taxon>
        <taxon>Aphanizomenon</taxon>
    </lineage>
</organism>
<proteinExistence type="predicted"/>
<dbReference type="EMBL" id="JACJQT010000015">
    <property type="protein sequence ID" value="MBD2278201.1"/>
    <property type="molecule type" value="Genomic_DNA"/>
</dbReference>
<accession>A0ABR8BUU8</accession>
<comment type="caution">
    <text evidence="1">The sequence shown here is derived from an EMBL/GenBank/DDBJ whole genome shotgun (WGS) entry which is preliminary data.</text>
</comment>
<keyword evidence="2" id="KW-1185">Reference proteome</keyword>
<name>A0ABR8BUU8_APHFL</name>
<sequence>MTVDNYPEAMALTKKLNASLPIKVKAGKEFLKMLKKTQKIANPEQEFEIDSVSYAGDEGGIMCGLVSTTDNPKDKEKYIVSLTHLKIDPDHPHLAEVQAYQNQRIRNLMQNEGNFGVNLMTLKPAKRKKSGKGFGK</sequence>
<dbReference type="Proteomes" id="UP000606721">
    <property type="component" value="Unassembled WGS sequence"/>
</dbReference>
<protein>
    <submittedName>
        <fullName evidence="1">Uncharacterized protein</fullName>
    </submittedName>
</protein>
<evidence type="ECO:0000313" key="1">
    <source>
        <dbReference type="EMBL" id="MBD2278201.1"/>
    </source>
</evidence>